<keyword evidence="6" id="KW-0168">Coated pit</keyword>
<dbReference type="InterPro" id="IPR001878">
    <property type="entry name" value="Znf_CCHC"/>
</dbReference>
<dbReference type="EMBL" id="PNBA02000007">
    <property type="protein sequence ID" value="KAG6419101.1"/>
    <property type="molecule type" value="Genomic_DNA"/>
</dbReference>
<keyword evidence="8" id="KW-0863">Zinc-finger</keyword>
<feature type="region of interest" description="Disordered" evidence="9">
    <location>
        <begin position="549"/>
        <end position="573"/>
    </location>
</feature>
<evidence type="ECO:0000256" key="5">
    <source>
        <dbReference type="ARBA" id="ARBA00023136"/>
    </source>
</evidence>
<comment type="similarity">
    <text evidence="4">Belongs to the clathrin light chain family.</text>
</comment>
<evidence type="ECO:0000256" key="2">
    <source>
        <dbReference type="ARBA" id="ARBA00004180"/>
    </source>
</evidence>
<name>A0A8X8XX28_SALSN</name>
<dbReference type="Proteomes" id="UP000298416">
    <property type="component" value="Unassembled WGS sequence"/>
</dbReference>
<protein>
    <recommendedName>
        <fullName evidence="10">CCHC-type domain-containing protein</fullName>
    </recommendedName>
</protein>
<dbReference type="PROSITE" id="PS50158">
    <property type="entry name" value="ZF_CCHC"/>
    <property type="match status" value="1"/>
</dbReference>
<evidence type="ECO:0000259" key="10">
    <source>
        <dbReference type="PROSITE" id="PS50158"/>
    </source>
</evidence>
<dbReference type="Pfam" id="PF13976">
    <property type="entry name" value="gag_pre-integrs"/>
    <property type="match status" value="1"/>
</dbReference>
<dbReference type="GO" id="GO:0032050">
    <property type="term" value="F:clathrin heavy chain binding"/>
    <property type="evidence" value="ECO:0007669"/>
    <property type="project" value="TreeGrafter"/>
</dbReference>
<accession>A0A8X8XX28</accession>
<evidence type="ECO:0000313" key="12">
    <source>
        <dbReference type="Proteomes" id="UP000298416"/>
    </source>
</evidence>
<dbReference type="InterPro" id="IPR036875">
    <property type="entry name" value="Znf_CCHC_sf"/>
</dbReference>
<dbReference type="Pfam" id="PF22936">
    <property type="entry name" value="Pol_BBD"/>
    <property type="match status" value="1"/>
</dbReference>
<keyword evidence="8" id="KW-0862">Zinc</keyword>
<feature type="compositionally biased region" description="Basic and acidic residues" evidence="9">
    <location>
        <begin position="721"/>
        <end position="731"/>
    </location>
</feature>
<dbReference type="GO" id="GO:0005198">
    <property type="term" value="F:structural molecule activity"/>
    <property type="evidence" value="ECO:0007669"/>
    <property type="project" value="InterPro"/>
</dbReference>
<feature type="region of interest" description="Disordered" evidence="9">
    <location>
        <begin position="666"/>
        <end position="773"/>
    </location>
</feature>
<gene>
    <name evidence="11" type="ORF">SASPL_121310</name>
</gene>
<evidence type="ECO:0000256" key="6">
    <source>
        <dbReference type="ARBA" id="ARBA00023176"/>
    </source>
</evidence>
<sequence>MIPTPSFSSADAPPYSAETEEVTVDHHADANGHDPFGFGSSDQPVGYSGTIPIANGNGSSPFDIGGDSEGIFSLDGPILPPPGDMQEEGFALREWRRLKMEESSSLGGMFKLSGSNYSIWKPSMLDLLYCKDLYLPLQGDEAKPKDMSDDDWIIMHRKTVGYIRRFIEHSIFHHFANEEKADVLWKKIEAMFERKNALNKASIIRKIVRLRYVESANMTEHLNAYQGLISQSINMKISLDDEVIALLLLSSLPDSWDTLVVSISNSAPGGALTLQMVKDCLLNEESRRREQDHSSETKAMVAENSDRGRNKNRNSQNTRDKSRGKSKHKKDFKCHYCGGPNHYERDCRKKKRDQTRGNNENTEKDTTAVATDGDVVVVCDDACVSSSCQQTDWIVDSGASYHITPYRDMFASYTGGSFGKVRMANHGVTEVAGIGDIHLLTDTGCKLVLRDVRHVPDIRLNIISTGKLDDDGYINHFGEGKWKLIKGSLIAAKGRKQNSLYLMHATLSNGEVNAVVKNSSIEIWHKRLGHLSQKGLEILARRSLIPEDYGGDIQPEQGDPIDDGAGDEETRPAQVDVPPVRRQNAIRLEEKEKREQNMRSQIIEEAEEYKQSFFEKRKLNTETNKTTNRKREKLSLANQEKFHKEADKQYWKAIAELVPNEVANIEKRGKKKDQDKTPSIIVIQGPKPGKPTDLSRMRGILVKLKHNPPAHMLPPPPAPAKDGKENKDAENAKNAAPNPAKESTVAPAKGSVPDSAPRMGVEHAAPATEQPAK</sequence>
<feature type="region of interest" description="Disordered" evidence="9">
    <location>
        <begin position="345"/>
        <end position="367"/>
    </location>
</feature>
<dbReference type="Pfam" id="PF14223">
    <property type="entry name" value="Retrotran_gag_2"/>
    <property type="match status" value="1"/>
</dbReference>
<evidence type="ECO:0000256" key="1">
    <source>
        <dbReference type="ARBA" id="ARBA00003913"/>
    </source>
</evidence>
<dbReference type="GO" id="GO:0008270">
    <property type="term" value="F:zinc ion binding"/>
    <property type="evidence" value="ECO:0007669"/>
    <property type="project" value="UniProtKB-KW"/>
</dbReference>
<keyword evidence="8" id="KW-0479">Metal-binding</keyword>
<feature type="domain" description="CCHC-type" evidence="10">
    <location>
        <begin position="333"/>
        <end position="349"/>
    </location>
</feature>
<reference evidence="11" key="2">
    <citation type="submission" date="2020-08" db="EMBL/GenBank/DDBJ databases">
        <title>Plant Genome Project.</title>
        <authorList>
            <person name="Zhang R.-G."/>
        </authorList>
    </citation>
    <scope>NUCLEOTIDE SEQUENCE</scope>
    <source>
        <strain evidence="11">Huo1</strain>
        <tissue evidence="11">Leaf</tissue>
    </source>
</reference>
<dbReference type="GO" id="GO:0072583">
    <property type="term" value="P:clathrin-dependent endocytosis"/>
    <property type="evidence" value="ECO:0007669"/>
    <property type="project" value="TreeGrafter"/>
</dbReference>
<dbReference type="PANTHER" id="PTHR10639">
    <property type="entry name" value="CLATHRIN LIGHT CHAIN"/>
    <property type="match status" value="1"/>
</dbReference>
<organism evidence="11">
    <name type="scientific">Salvia splendens</name>
    <name type="common">Scarlet sage</name>
    <dbReference type="NCBI Taxonomy" id="180675"/>
    <lineage>
        <taxon>Eukaryota</taxon>
        <taxon>Viridiplantae</taxon>
        <taxon>Streptophyta</taxon>
        <taxon>Embryophyta</taxon>
        <taxon>Tracheophyta</taxon>
        <taxon>Spermatophyta</taxon>
        <taxon>Magnoliopsida</taxon>
        <taxon>eudicotyledons</taxon>
        <taxon>Gunneridae</taxon>
        <taxon>Pentapetalae</taxon>
        <taxon>asterids</taxon>
        <taxon>lamiids</taxon>
        <taxon>Lamiales</taxon>
        <taxon>Lamiaceae</taxon>
        <taxon>Nepetoideae</taxon>
        <taxon>Mentheae</taxon>
        <taxon>Salviinae</taxon>
        <taxon>Salvia</taxon>
        <taxon>Salvia subgen. Calosphace</taxon>
        <taxon>core Calosphace</taxon>
    </lineage>
</organism>
<evidence type="ECO:0000256" key="4">
    <source>
        <dbReference type="ARBA" id="ARBA00005263"/>
    </source>
</evidence>
<evidence type="ECO:0000256" key="8">
    <source>
        <dbReference type="PROSITE-ProRule" id="PRU00047"/>
    </source>
</evidence>
<dbReference type="InterPro" id="IPR025724">
    <property type="entry name" value="GAG-pre-integrase_dom"/>
</dbReference>
<keyword evidence="7" id="KW-0968">Cytoplasmic vesicle</keyword>
<dbReference type="GO" id="GO:0030132">
    <property type="term" value="C:clathrin coat of coated pit"/>
    <property type="evidence" value="ECO:0007669"/>
    <property type="project" value="InterPro"/>
</dbReference>
<proteinExistence type="inferred from homology"/>
<dbReference type="GO" id="GO:0006886">
    <property type="term" value="P:intracellular protein transport"/>
    <property type="evidence" value="ECO:0007669"/>
    <property type="project" value="InterPro"/>
</dbReference>
<comment type="function">
    <text evidence="1">Clathrin is the major protein of the polyhedral coat of coated pits and vesicles.</text>
</comment>
<feature type="region of interest" description="Disordered" evidence="9">
    <location>
        <begin position="1"/>
        <end position="22"/>
    </location>
</feature>
<dbReference type="GO" id="GO:0003676">
    <property type="term" value="F:nucleic acid binding"/>
    <property type="evidence" value="ECO:0007669"/>
    <property type="project" value="InterPro"/>
</dbReference>
<dbReference type="InterPro" id="IPR054722">
    <property type="entry name" value="PolX-like_BBD"/>
</dbReference>
<dbReference type="GO" id="GO:0030130">
    <property type="term" value="C:clathrin coat of trans-Golgi network vesicle"/>
    <property type="evidence" value="ECO:0007669"/>
    <property type="project" value="InterPro"/>
</dbReference>
<dbReference type="AlphaFoldDB" id="A0A8X8XX28"/>
<feature type="compositionally biased region" description="Low complexity" evidence="9">
    <location>
        <begin position="732"/>
        <end position="742"/>
    </location>
</feature>
<keyword evidence="12" id="KW-1185">Reference proteome</keyword>
<keyword evidence="5" id="KW-0472">Membrane</keyword>
<comment type="caution">
    <text evidence="11">The sequence shown here is derived from an EMBL/GenBank/DDBJ whole genome shotgun (WGS) entry which is preliminary data.</text>
</comment>
<feature type="region of interest" description="Disordered" evidence="9">
    <location>
        <begin position="285"/>
        <end position="333"/>
    </location>
</feature>
<comment type="subcellular location">
    <subcellularLocation>
        <location evidence="2">Cytoplasmic vesicle membrane</location>
        <topology evidence="2">Peripheral membrane protein</topology>
        <orientation evidence="2">Cytoplasmic side</orientation>
    </subcellularLocation>
    <subcellularLocation>
        <location evidence="3">Membrane</location>
        <location evidence="3">Coated pit</location>
        <topology evidence="3">Peripheral membrane protein</topology>
        <orientation evidence="3">Cytoplasmic side</orientation>
    </subcellularLocation>
</comment>
<dbReference type="PANTHER" id="PTHR10639:SF7">
    <property type="entry name" value="CLATHRIN LIGHT CHAIN"/>
    <property type="match status" value="1"/>
</dbReference>
<reference evidence="11" key="1">
    <citation type="submission" date="2018-01" db="EMBL/GenBank/DDBJ databases">
        <authorList>
            <person name="Mao J.F."/>
        </authorList>
    </citation>
    <scope>NUCLEOTIDE SEQUENCE</scope>
    <source>
        <strain evidence="11">Huo1</strain>
        <tissue evidence="11">Leaf</tissue>
    </source>
</reference>
<feature type="compositionally biased region" description="Basic and acidic residues" evidence="9">
    <location>
        <begin position="666"/>
        <end position="676"/>
    </location>
</feature>
<feature type="compositionally biased region" description="Basic and acidic residues" evidence="9">
    <location>
        <begin position="285"/>
        <end position="296"/>
    </location>
</feature>
<evidence type="ECO:0000313" key="11">
    <source>
        <dbReference type="EMBL" id="KAG6419101.1"/>
    </source>
</evidence>
<dbReference type="InterPro" id="IPR000996">
    <property type="entry name" value="Clathrin_L-chain"/>
</dbReference>
<evidence type="ECO:0000256" key="7">
    <source>
        <dbReference type="ARBA" id="ARBA00023329"/>
    </source>
</evidence>
<dbReference type="SUPFAM" id="SSF57756">
    <property type="entry name" value="Retrovirus zinc finger-like domains"/>
    <property type="match status" value="1"/>
</dbReference>
<evidence type="ECO:0000256" key="9">
    <source>
        <dbReference type="SAM" id="MobiDB-lite"/>
    </source>
</evidence>
<evidence type="ECO:0000256" key="3">
    <source>
        <dbReference type="ARBA" id="ARBA00004277"/>
    </source>
</evidence>